<keyword evidence="1" id="KW-1133">Transmembrane helix</keyword>
<evidence type="ECO:0000256" key="1">
    <source>
        <dbReference type="SAM" id="Phobius"/>
    </source>
</evidence>
<keyword evidence="1" id="KW-0472">Membrane</keyword>
<feature type="transmembrane region" description="Helical" evidence="1">
    <location>
        <begin position="77"/>
        <end position="95"/>
    </location>
</feature>
<evidence type="ECO:0000313" key="2">
    <source>
        <dbReference type="EMBL" id="PVX76286.1"/>
    </source>
</evidence>
<dbReference type="EMBL" id="QEOB01000016">
    <property type="protein sequence ID" value="PVX76286.1"/>
    <property type="molecule type" value="Genomic_DNA"/>
</dbReference>
<dbReference type="Proteomes" id="UP000245712">
    <property type="component" value="Unassembled WGS sequence"/>
</dbReference>
<dbReference type="Pfam" id="PF12365">
    <property type="entry name" value="DUF3649"/>
    <property type="match status" value="1"/>
</dbReference>
<reference evidence="2 3" key="1">
    <citation type="submission" date="2018-05" db="EMBL/GenBank/DDBJ databases">
        <title>Genomic Encyclopedia of Type Strains, Phase IV (KMG-V): Genome sequencing to study the core and pangenomes of soil and plant-associated prokaryotes.</title>
        <authorList>
            <person name="Whitman W."/>
        </authorList>
    </citation>
    <scope>NUCLEOTIDE SEQUENCE [LARGE SCALE GENOMIC DNA]</scope>
    <source>
        <strain evidence="2 3">SCZa-39</strain>
    </source>
</reference>
<organism evidence="2 3">
    <name type="scientific">Paraburkholderia unamae</name>
    <dbReference type="NCBI Taxonomy" id="219649"/>
    <lineage>
        <taxon>Bacteria</taxon>
        <taxon>Pseudomonadati</taxon>
        <taxon>Pseudomonadota</taxon>
        <taxon>Betaproteobacteria</taxon>
        <taxon>Burkholderiales</taxon>
        <taxon>Burkholderiaceae</taxon>
        <taxon>Paraburkholderia</taxon>
    </lineage>
</organism>
<name>A0ABX5KGN6_9BURK</name>
<dbReference type="InterPro" id="IPR022109">
    <property type="entry name" value="DUF3649"/>
</dbReference>
<evidence type="ECO:0000313" key="3">
    <source>
        <dbReference type="Proteomes" id="UP000245712"/>
    </source>
</evidence>
<feature type="transmembrane region" description="Helical" evidence="1">
    <location>
        <begin position="21"/>
        <end position="42"/>
    </location>
</feature>
<accession>A0ABX5KGN6</accession>
<gene>
    <name evidence="2" type="ORF">C7402_11669</name>
</gene>
<keyword evidence="1" id="KW-0812">Transmembrane</keyword>
<sequence>MSAALHPPRGVRRAGPLVARIVGAVFGGYALGALASVAALALPMSAPQAVITGMLASFVFYAGAVIWMFLARSARRAWAGLLLIALPLALAAWWASSATPAHLIADATTSDAPKAAATGGTVK</sequence>
<protein>
    <submittedName>
        <fullName evidence="2">Uncharacterized protein DUF3649</fullName>
    </submittedName>
</protein>
<dbReference type="RefSeq" id="WP_116613184.1">
    <property type="nucleotide sequence ID" value="NZ_QEOB01000016.1"/>
</dbReference>
<comment type="caution">
    <text evidence="2">The sequence shown here is derived from an EMBL/GenBank/DDBJ whole genome shotgun (WGS) entry which is preliminary data.</text>
</comment>
<feature type="transmembrane region" description="Helical" evidence="1">
    <location>
        <begin position="48"/>
        <end position="70"/>
    </location>
</feature>
<keyword evidence="3" id="KW-1185">Reference proteome</keyword>
<proteinExistence type="predicted"/>